<protein>
    <submittedName>
        <fullName evidence="3">Uncharacterized protein</fullName>
    </submittedName>
</protein>
<accession>A0ABD2VXB7</accession>
<dbReference type="Proteomes" id="UP001627154">
    <property type="component" value="Unassembled WGS sequence"/>
</dbReference>
<evidence type="ECO:0000313" key="4">
    <source>
        <dbReference type="Proteomes" id="UP001627154"/>
    </source>
</evidence>
<name>A0ABD2VXB7_9HYME</name>
<feature type="compositionally biased region" description="Polar residues" evidence="1">
    <location>
        <begin position="288"/>
        <end position="302"/>
    </location>
</feature>
<organism evidence="3 4">
    <name type="scientific">Trichogramma kaykai</name>
    <dbReference type="NCBI Taxonomy" id="54128"/>
    <lineage>
        <taxon>Eukaryota</taxon>
        <taxon>Metazoa</taxon>
        <taxon>Ecdysozoa</taxon>
        <taxon>Arthropoda</taxon>
        <taxon>Hexapoda</taxon>
        <taxon>Insecta</taxon>
        <taxon>Pterygota</taxon>
        <taxon>Neoptera</taxon>
        <taxon>Endopterygota</taxon>
        <taxon>Hymenoptera</taxon>
        <taxon>Apocrita</taxon>
        <taxon>Proctotrupomorpha</taxon>
        <taxon>Chalcidoidea</taxon>
        <taxon>Trichogrammatidae</taxon>
        <taxon>Trichogramma</taxon>
    </lineage>
</organism>
<feature type="region of interest" description="Disordered" evidence="1">
    <location>
        <begin position="260"/>
        <end position="328"/>
    </location>
</feature>
<feature type="signal peptide" evidence="2">
    <location>
        <begin position="1"/>
        <end position="19"/>
    </location>
</feature>
<feature type="chain" id="PRO_5044772306" evidence="2">
    <location>
        <begin position="20"/>
        <end position="328"/>
    </location>
</feature>
<keyword evidence="2" id="KW-0732">Signal</keyword>
<dbReference type="EMBL" id="JBJJXI010000157">
    <property type="protein sequence ID" value="KAL3385447.1"/>
    <property type="molecule type" value="Genomic_DNA"/>
</dbReference>
<comment type="caution">
    <text evidence="3">The sequence shown here is derived from an EMBL/GenBank/DDBJ whole genome shotgun (WGS) entry which is preliminary data.</text>
</comment>
<gene>
    <name evidence="3" type="ORF">TKK_019011</name>
</gene>
<reference evidence="3 4" key="1">
    <citation type="journal article" date="2024" name="bioRxiv">
        <title>A reference genome for Trichogramma kaykai: A tiny desert-dwelling parasitoid wasp with competing sex-ratio distorters.</title>
        <authorList>
            <person name="Culotta J."/>
            <person name="Lindsey A.R."/>
        </authorList>
    </citation>
    <scope>NUCLEOTIDE SEQUENCE [LARGE SCALE GENOMIC DNA]</scope>
    <source>
        <strain evidence="3 4">KSX58</strain>
    </source>
</reference>
<evidence type="ECO:0000256" key="1">
    <source>
        <dbReference type="SAM" id="MobiDB-lite"/>
    </source>
</evidence>
<evidence type="ECO:0000256" key="2">
    <source>
        <dbReference type="SAM" id="SignalP"/>
    </source>
</evidence>
<proteinExistence type="predicted"/>
<sequence length="328" mass="35655">MKCSFALFLIFAVVCGTQASAVHKTGFFQDSVESLKQSIDSMLLRTIREVQQLNEKVQEKSEKVFGYVQEKAYQAMKAVRHQIRGPLDEVNETLAKLQKTSEEKNVDLGHCAEIAVRHRQMILSKLDGSAQCFEKTLDRVAGNLDQIKSDSNDVLASLNEILEESTECLANPEQSILMNLACLTDKKLKAMWEVTKNVPMMTVNLVRFVGGAVISPVPTTYCVSQSAFNLLTSQVPAKMKAVHMCVKKTLDDMFHKATTEAPAGESPATEDDQAASSTTVAGLPETAEISSTAAPVEVSTTEAAGPVGPVDEALFPEDVATQVPEVDN</sequence>
<evidence type="ECO:0000313" key="3">
    <source>
        <dbReference type="EMBL" id="KAL3385447.1"/>
    </source>
</evidence>
<dbReference type="AlphaFoldDB" id="A0ABD2VXB7"/>
<keyword evidence="4" id="KW-1185">Reference proteome</keyword>